<dbReference type="InterPro" id="IPR001910">
    <property type="entry name" value="Inosine/uridine_hydrolase_dom"/>
</dbReference>
<dbReference type="EMBL" id="CP002408">
    <property type="protein sequence ID" value="AFU59514.1"/>
    <property type="molecule type" value="Genomic_DNA"/>
</dbReference>
<sequence>MSGKKIIIMDVDTGIDDAIAIIVALQSPNIEIIGITSVHGNVSSKKAALNTLGILQAVGRQQHANKIPVIQGALRPLSSGKKLVHTEHIHGKSGLGDIKLEYDESLLRRDGAPHFISQTLKNYRKGEVSLIATGPLTNVAKAIAADPSIVDSLSGIYVMGGAYGLASKDVYGNITPYAEFNFYCDPAAAQIVMDSGAKMNVVGLDTTKRYLVDDTFVARLLRSRKNKAAKITSSLLHYPIERFGKFDLPDVFAVAMLERPDMFEFKKGRIEVVKEGPLQGHSRFIEEAERANNSKTFVVSRIVSERHFDDYLFSRLGSNHYFF</sequence>
<dbReference type="PANTHER" id="PTHR12304:SF4">
    <property type="entry name" value="URIDINE NUCLEOSIDASE"/>
    <property type="match status" value="1"/>
</dbReference>
<dbReference type="RefSeq" id="WP_015020049.1">
    <property type="nucleotide sequence ID" value="NC_018719.1"/>
</dbReference>
<dbReference type="FunCoup" id="K0INK1">
    <property type="interactions" value="21"/>
</dbReference>
<dbReference type="InterPro" id="IPR036452">
    <property type="entry name" value="Ribo_hydro-like"/>
</dbReference>
<dbReference type="SUPFAM" id="SSF53590">
    <property type="entry name" value="Nucleoside hydrolase"/>
    <property type="match status" value="1"/>
</dbReference>
<dbReference type="GO" id="GO:0008477">
    <property type="term" value="F:purine nucleosidase activity"/>
    <property type="evidence" value="ECO:0007669"/>
    <property type="project" value="TreeGrafter"/>
</dbReference>
<keyword evidence="2" id="KW-0326">Glycosidase</keyword>
<dbReference type="GO" id="GO:0006152">
    <property type="term" value="P:purine nucleoside catabolic process"/>
    <property type="evidence" value="ECO:0007669"/>
    <property type="project" value="TreeGrafter"/>
</dbReference>
<dbReference type="KEGG" id="nga:Ngar_c25920"/>
<reference evidence="4 5" key="1">
    <citation type="journal article" date="2012" name="Environ. Microbiol.">
        <title>The genome of the ammonia-oxidizing Candidatus Nitrososphaera gargensis: insights into metabolic versatility and environmental adaptations.</title>
        <authorList>
            <person name="Spang A."/>
            <person name="Poehlein A."/>
            <person name="Offre P."/>
            <person name="Zumbragel S."/>
            <person name="Haider S."/>
            <person name="Rychlik N."/>
            <person name="Nowka B."/>
            <person name="Schmeisser C."/>
            <person name="Lebedeva E.V."/>
            <person name="Rattei T."/>
            <person name="Bohm C."/>
            <person name="Schmid M."/>
            <person name="Galushko A."/>
            <person name="Hatzenpichler R."/>
            <person name="Weinmaier T."/>
            <person name="Daniel R."/>
            <person name="Schleper C."/>
            <person name="Spieck E."/>
            <person name="Streit W."/>
            <person name="Wagner M."/>
        </authorList>
    </citation>
    <scope>NUCLEOTIDE SEQUENCE [LARGE SCALE GENOMIC DNA]</scope>
    <source>
        <strain evidence="5">Ga9.2</strain>
    </source>
</reference>
<organism evidence="4 5">
    <name type="scientific">Nitrososphaera gargensis (strain Ga9.2)</name>
    <dbReference type="NCBI Taxonomy" id="1237085"/>
    <lineage>
        <taxon>Archaea</taxon>
        <taxon>Nitrososphaerota</taxon>
        <taxon>Nitrososphaeria</taxon>
        <taxon>Nitrososphaerales</taxon>
        <taxon>Nitrososphaeraceae</taxon>
        <taxon>Nitrososphaera</taxon>
    </lineage>
</organism>
<dbReference type="GO" id="GO:0005829">
    <property type="term" value="C:cytosol"/>
    <property type="evidence" value="ECO:0007669"/>
    <property type="project" value="TreeGrafter"/>
</dbReference>
<dbReference type="PANTHER" id="PTHR12304">
    <property type="entry name" value="INOSINE-URIDINE PREFERRING NUCLEOSIDE HYDROLASE"/>
    <property type="match status" value="1"/>
</dbReference>
<dbReference type="GeneID" id="13794611"/>
<feature type="domain" description="Inosine/uridine-preferring nucleoside hydrolase" evidence="3">
    <location>
        <begin position="7"/>
        <end position="302"/>
    </location>
</feature>
<keyword evidence="1 4" id="KW-0378">Hydrolase</keyword>
<evidence type="ECO:0000256" key="2">
    <source>
        <dbReference type="ARBA" id="ARBA00023295"/>
    </source>
</evidence>
<dbReference type="InParanoid" id="K0INK1"/>
<dbReference type="HOGENOM" id="CLU_036838_2_1_2"/>
<evidence type="ECO:0000259" key="3">
    <source>
        <dbReference type="Pfam" id="PF01156"/>
    </source>
</evidence>
<dbReference type="AlphaFoldDB" id="K0INK1"/>
<protein>
    <submittedName>
        <fullName evidence="4">Putative inosine-uridine preferring nucleoside hydrolase</fullName>
    </submittedName>
</protein>
<name>K0INK1_NITGG</name>
<dbReference type="Proteomes" id="UP000008037">
    <property type="component" value="Chromosome"/>
</dbReference>
<dbReference type="Pfam" id="PF01156">
    <property type="entry name" value="IU_nuc_hydro"/>
    <property type="match status" value="1"/>
</dbReference>
<dbReference type="OrthoDB" id="33780at2157"/>
<evidence type="ECO:0000313" key="4">
    <source>
        <dbReference type="EMBL" id="AFU59514.1"/>
    </source>
</evidence>
<dbReference type="Gene3D" id="3.90.245.10">
    <property type="entry name" value="Ribonucleoside hydrolase-like"/>
    <property type="match status" value="1"/>
</dbReference>
<accession>K0INK1</accession>
<proteinExistence type="predicted"/>
<gene>
    <name evidence="4" type="ordered locus">Ngar_c25920</name>
</gene>
<dbReference type="InterPro" id="IPR023186">
    <property type="entry name" value="IUNH"/>
</dbReference>
<dbReference type="BioCyc" id="CNIT1237085:G1324-2592-MONOMER"/>
<dbReference type="STRING" id="1237085.Ngar_c25920"/>
<dbReference type="InterPro" id="IPR015910">
    <property type="entry name" value="I/U_nuclsd_hydro_CS"/>
</dbReference>
<dbReference type="PATRIC" id="fig|1237085.11.peg.2564"/>
<evidence type="ECO:0000313" key="5">
    <source>
        <dbReference type="Proteomes" id="UP000008037"/>
    </source>
</evidence>
<keyword evidence="5" id="KW-1185">Reference proteome</keyword>
<dbReference type="PROSITE" id="PS01247">
    <property type="entry name" value="IUNH"/>
    <property type="match status" value="1"/>
</dbReference>
<evidence type="ECO:0000256" key="1">
    <source>
        <dbReference type="ARBA" id="ARBA00022801"/>
    </source>
</evidence>
<dbReference type="GO" id="GO:0045437">
    <property type="term" value="F:uridine nucleosidase activity"/>
    <property type="evidence" value="ECO:0007669"/>
    <property type="project" value="UniProtKB-ARBA"/>
</dbReference>